<proteinExistence type="predicted"/>
<dbReference type="AlphaFoldDB" id="A0A5S6QWT4"/>
<keyword evidence="2" id="KW-1185">Reference proteome</keyword>
<evidence type="ECO:0000313" key="2">
    <source>
        <dbReference type="Proteomes" id="UP000046395"/>
    </source>
</evidence>
<protein>
    <submittedName>
        <fullName evidence="3">Uncharacterized protein</fullName>
    </submittedName>
</protein>
<accession>A0A5S6QWT4</accession>
<reference evidence="3" key="1">
    <citation type="submission" date="2019-12" db="UniProtKB">
        <authorList>
            <consortium name="WormBaseParasite"/>
        </authorList>
    </citation>
    <scope>IDENTIFICATION</scope>
</reference>
<organism evidence="2 3">
    <name type="scientific">Trichuris muris</name>
    <name type="common">Mouse whipworm</name>
    <dbReference type="NCBI Taxonomy" id="70415"/>
    <lineage>
        <taxon>Eukaryota</taxon>
        <taxon>Metazoa</taxon>
        <taxon>Ecdysozoa</taxon>
        <taxon>Nematoda</taxon>
        <taxon>Enoplea</taxon>
        <taxon>Dorylaimia</taxon>
        <taxon>Trichinellida</taxon>
        <taxon>Trichuridae</taxon>
        <taxon>Trichuris</taxon>
    </lineage>
</organism>
<dbReference type="Proteomes" id="UP000046395">
    <property type="component" value="Unassembled WGS sequence"/>
</dbReference>
<evidence type="ECO:0000313" key="3">
    <source>
        <dbReference type="WBParaSite" id="TMUE_3000011886.1"/>
    </source>
</evidence>
<name>A0A5S6QWT4_TRIMR</name>
<dbReference type="WBParaSite" id="TMUE_3000011886.1">
    <property type="protein sequence ID" value="TMUE_3000011886.1"/>
    <property type="gene ID" value="WBGene00290999"/>
</dbReference>
<sequence>MWNCWNFEVALTRPALVDARLPRPDWRDVCVVLPRSTANNADGAFADRLRFSKHSCTVSWLLGQSSAVNSVAFEPTMTYCAYCKWNAGVPYRTPTFGDRPRNKFAFDPLKLSLGQSISVDRAGWKQYRRTQRDRLCERSRPPPCQQRPTAVDEDNGRDSHVARGWTVVRKRSDAPLPSLAADWPFRCALRQPWWRHLAMVVCFQASWFFWVPDELVDRDVAKKREVSLNDARTPSEGEGESKEKWRRGSNEVALAFFGGKQEYPVSVVVV</sequence>
<evidence type="ECO:0000256" key="1">
    <source>
        <dbReference type="SAM" id="MobiDB-lite"/>
    </source>
</evidence>
<feature type="region of interest" description="Disordered" evidence="1">
    <location>
        <begin position="135"/>
        <end position="157"/>
    </location>
</feature>